<dbReference type="GO" id="GO:0005634">
    <property type="term" value="C:nucleus"/>
    <property type="evidence" value="ECO:0007669"/>
    <property type="project" value="UniProtKB-SubCell"/>
</dbReference>
<dbReference type="AlphaFoldDB" id="A0AAE1KP56"/>
<evidence type="ECO:0000256" key="5">
    <source>
        <dbReference type="ARBA" id="ARBA00022833"/>
    </source>
</evidence>
<feature type="domain" description="C2H2-type" evidence="10">
    <location>
        <begin position="44"/>
        <end position="71"/>
    </location>
</feature>
<dbReference type="InterPro" id="IPR051497">
    <property type="entry name" value="Dev/Hematopoietic_TF"/>
</dbReference>
<evidence type="ECO:0000256" key="7">
    <source>
        <dbReference type="ARBA" id="ARBA00023163"/>
    </source>
</evidence>
<dbReference type="PROSITE" id="PS50157">
    <property type="entry name" value="ZINC_FINGER_C2H2_2"/>
    <property type="match status" value="2"/>
</dbReference>
<feature type="domain" description="C2H2-type" evidence="10">
    <location>
        <begin position="72"/>
        <end position="100"/>
    </location>
</feature>
<keyword evidence="12" id="KW-1185">Reference proteome</keyword>
<dbReference type="SMART" id="SM00355">
    <property type="entry name" value="ZnF_C2H2"/>
    <property type="match status" value="2"/>
</dbReference>
<dbReference type="EMBL" id="JAWQEG010001714">
    <property type="protein sequence ID" value="KAK3877150.1"/>
    <property type="molecule type" value="Genomic_DNA"/>
</dbReference>
<evidence type="ECO:0000259" key="10">
    <source>
        <dbReference type="PROSITE" id="PS50157"/>
    </source>
</evidence>
<dbReference type="PANTHER" id="PTHR45993:SF6">
    <property type="entry name" value="C2H2-TYPE DOMAIN-CONTAINING PROTEIN"/>
    <property type="match status" value="1"/>
</dbReference>
<dbReference type="Proteomes" id="UP001286313">
    <property type="component" value="Unassembled WGS sequence"/>
</dbReference>
<keyword evidence="5" id="KW-0862">Zinc</keyword>
<evidence type="ECO:0000256" key="8">
    <source>
        <dbReference type="ARBA" id="ARBA00023242"/>
    </source>
</evidence>
<dbReference type="Gene3D" id="3.30.160.60">
    <property type="entry name" value="Classic Zinc Finger"/>
    <property type="match status" value="2"/>
</dbReference>
<dbReference type="PANTHER" id="PTHR45993">
    <property type="entry name" value="B-CELL LYMPHOMA/LEUKEMIA 11"/>
    <property type="match status" value="1"/>
</dbReference>
<keyword evidence="6" id="KW-0805">Transcription regulation</keyword>
<evidence type="ECO:0000256" key="3">
    <source>
        <dbReference type="ARBA" id="ARBA00022737"/>
    </source>
</evidence>
<gene>
    <name evidence="11" type="ORF">Pcinc_018105</name>
</gene>
<dbReference type="InterPro" id="IPR013087">
    <property type="entry name" value="Znf_C2H2_type"/>
</dbReference>
<protein>
    <recommendedName>
        <fullName evidence="10">C2H2-type domain-containing protein</fullName>
    </recommendedName>
</protein>
<evidence type="ECO:0000256" key="1">
    <source>
        <dbReference type="ARBA" id="ARBA00004123"/>
    </source>
</evidence>
<sequence>MSSIFDLCAGSGCAPTRYNNPAEGGAAVVTPTYKNIPVPPSGWIRCPYCAKILPYLSEYQRHMRKHTGERPFACPLCPYATTRKSHLKTHLMKLHQVTQQEPVLGAPSSS</sequence>
<keyword evidence="4 9" id="KW-0863">Zinc-finger</keyword>
<accession>A0AAE1KP56</accession>
<evidence type="ECO:0000313" key="11">
    <source>
        <dbReference type="EMBL" id="KAK3877150.1"/>
    </source>
</evidence>
<dbReference type="PROSITE" id="PS00028">
    <property type="entry name" value="ZINC_FINGER_C2H2_1"/>
    <property type="match status" value="1"/>
</dbReference>
<comment type="caution">
    <text evidence="11">The sequence shown here is derived from an EMBL/GenBank/DDBJ whole genome shotgun (WGS) entry which is preliminary data.</text>
</comment>
<dbReference type="GO" id="GO:0003700">
    <property type="term" value="F:DNA-binding transcription factor activity"/>
    <property type="evidence" value="ECO:0007669"/>
    <property type="project" value="TreeGrafter"/>
</dbReference>
<keyword evidence="7" id="KW-0804">Transcription</keyword>
<evidence type="ECO:0000256" key="6">
    <source>
        <dbReference type="ARBA" id="ARBA00023015"/>
    </source>
</evidence>
<organism evidence="11 12">
    <name type="scientific">Petrolisthes cinctipes</name>
    <name type="common">Flat porcelain crab</name>
    <dbReference type="NCBI Taxonomy" id="88211"/>
    <lineage>
        <taxon>Eukaryota</taxon>
        <taxon>Metazoa</taxon>
        <taxon>Ecdysozoa</taxon>
        <taxon>Arthropoda</taxon>
        <taxon>Crustacea</taxon>
        <taxon>Multicrustacea</taxon>
        <taxon>Malacostraca</taxon>
        <taxon>Eumalacostraca</taxon>
        <taxon>Eucarida</taxon>
        <taxon>Decapoda</taxon>
        <taxon>Pleocyemata</taxon>
        <taxon>Anomura</taxon>
        <taxon>Galatheoidea</taxon>
        <taxon>Porcellanidae</taxon>
        <taxon>Petrolisthes</taxon>
    </lineage>
</organism>
<dbReference type="FunFam" id="3.30.160.60:FF:001967">
    <property type="entry name" value="Ras-responsive element-binding protein"/>
    <property type="match status" value="1"/>
</dbReference>
<dbReference type="Pfam" id="PF13465">
    <property type="entry name" value="zf-H2C2_2"/>
    <property type="match status" value="1"/>
</dbReference>
<evidence type="ECO:0000313" key="12">
    <source>
        <dbReference type="Proteomes" id="UP001286313"/>
    </source>
</evidence>
<dbReference type="InterPro" id="IPR036236">
    <property type="entry name" value="Znf_C2H2_sf"/>
</dbReference>
<evidence type="ECO:0000256" key="2">
    <source>
        <dbReference type="ARBA" id="ARBA00022723"/>
    </source>
</evidence>
<keyword evidence="2" id="KW-0479">Metal-binding</keyword>
<evidence type="ECO:0000256" key="4">
    <source>
        <dbReference type="ARBA" id="ARBA00022771"/>
    </source>
</evidence>
<dbReference type="GO" id="GO:0008270">
    <property type="term" value="F:zinc ion binding"/>
    <property type="evidence" value="ECO:0007669"/>
    <property type="project" value="UniProtKB-KW"/>
</dbReference>
<keyword evidence="3" id="KW-0677">Repeat</keyword>
<evidence type="ECO:0000256" key="9">
    <source>
        <dbReference type="PROSITE-ProRule" id="PRU00042"/>
    </source>
</evidence>
<dbReference type="GO" id="GO:0000978">
    <property type="term" value="F:RNA polymerase II cis-regulatory region sequence-specific DNA binding"/>
    <property type="evidence" value="ECO:0007669"/>
    <property type="project" value="TreeGrafter"/>
</dbReference>
<proteinExistence type="predicted"/>
<name>A0AAE1KP56_PETCI</name>
<comment type="subcellular location">
    <subcellularLocation>
        <location evidence="1">Nucleus</location>
    </subcellularLocation>
</comment>
<reference evidence="11" key="1">
    <citation type="submission" date="2023-10" db="EMBL/GenBank/DDBJ databases">
        <title>Genome assemblies of two species of porcelain crab, Petrolisthes cinctipes and Petrolisthes manimaculis (Anomura: Porcellanidae).</title>
        <authorList>
            <person name="Angst P."/>
        </authorList>
    </citation>
    <scope>NUCLEOTIDE SEQUENCE</scope>
    <source>
        <strain evidence="11">PB745_01</strain>
        <tissue evidence="11">Gill</tissue>
    </source>
</reference>
<keyword evidence="8" id="KW-0539">Nucleus</keyword>
<dbReference type="GO" id="GO:0006357">
    <property type="term" value="P:regulation of transcription by RNA polymerase II"/>
    <property type="evidence" value="ECO:0007669"/>
    <property type="project" value="TreeGrafter"/>
</dbReference>
<dbReference type="SUPFAM" id="SSF57667">
    <property type="entry name" value="beta-beta-alpha zinc fingers"/>
    <property type="match status" value="1"/>
</dbReference>